<comment type="caution">
    <text evidence="8">The sequence shown here is derived from an EMBL/GenBank/DDBJ whole genome shotgun (WGS) entry which is preliminary data.</text>
</comment>
<dbReference type="InParanoid" id="A0A423X2C3"/>
<dbReference type="Pfam" id="PF20684">
    <property type="entry name" value="Fung_rhodopsin"/>
    <property type="match status" value="1"/>
</dbReference>
<organism evidence="8 9">
    <name type="scientific">Cytospora leucostoma</name>
    <dbReference type="NCBI Taxonomy" id="1230097"/>
    <lineage>
        <taxon>Eukaryota</taxon>
        <taxon>Fungi</taxon>
        <taxon>Dikarya</taxon>
        <taxon>Ascomycota</taxon>
        <taxon>Pezizomycotina</taxon>
        <taxon>Sordariomycetes</taxon>
        <taxon>Sordariomycetidae</taxon>
        <taxon>Diaporthales</taxon>
        <taxon>Cytosporaceae</taxon>
        <taxon>Cytospora</taxon>
    </lineage>
</organism>
<proteinExistence type="inferred from homology"/>
<dbReference type="InterPro" id="IPR049326">
    <property type="entry name" value="Rhodopsin_dom_fungi"/>
</dbReference>
<dbReference type="OrthoDB" id="3923077at2759"/>
<keyword evidence="2 6" id="KW-0812">Transmembrane</keyword>
<gene>
    <name evidence="8" type="ORF">VPNG_06517</name>
</gene>
<evidence type="ECO:0000313" key="9">
    <source>
        <dbReference type="Proteomes" id="UP000285146"/>
    </source>
</evidence>
<dbReference type="PANTHER" id="PTHR33048">
    <property type="entry name" value="PTH11-LIKE INTEGRAL MEMBRANE PROTEIN (AFU_ORTHOLOGUE AFUA_5G11245)"/>
    <property type="match status" value="1"/>
</dbReference>
<feature type="transmembrane region" description="Helical" evidence="6">
    <location>
        <begin position="243"/>
        <end position="262"/>
    </location>
</feature>
<comment type="subcellular location">
    <subcellularLocation>
        <location evidence="1">Membrane</location>
        <topology evidence="1">Multi-pass membrane protein</topology>
    </subcellularLocation>
</comment>
<evidence type="ECO:0000256" key="3">
    <source>
        <dbReference type="ARBA" id="ARBA00022989"/>
    </source>
</evidence>
<accession>A0A423X2C3</accession>
<dbReference type="PANTHER" id="PTHR33048:SF93">
    <property type="entry name" value="INTEGRAL MEMBRANE PROTEIN"/>
    <property type="match status" value="1"/>
</dbReference>
<keyword evidence="9" id="KW-1185">Reference proteome</keyword>
<dbReference type="AlphaFoldDB" id="A0A423X2C3"/>
<dbReference type="GO" id="GO:0016020">
    <property type="term" value="C:membrane"/>
    <property type="evidence" value="ECO:0007669"/>
    <property type="project" value="UniProtKB-SubCell"/>
</dbReference>
<evidence type="ECO:0000259" key="7">
    <source>
        <dbReference type="Pfam" id="PF20684"/>
    </source>
</evidence>
<name>A0A423X2C3_9PEZI</name>
<comment type="similarity">
    <text evidence="5">Belongs to the SAT4 family.</text>
</comment>
<feature type="transmembrane region" description="Helical" evidence="6">
    <location>
        <begin position="55"/>
        <end position="72"/>
    </location>
</feature>
<feature type="transmembrane region" description="Helical" evidence="6">
    <location>
        <begin position="92"/>
        <end position="114"/>
    </location>
</feature>
<sequence>MGGRATTVLPLMWVFVAIVFVFIGLRLYTRLRIVDQLGADDHIYTMSGFYVRDQVFLLFYVLFLQISAAYGFGQSITTLSADHAATAIKWEMVGQTFAILGMAIAKWSLGLFLLRIVIQRWQRVAIWSTMVSLLLVSIITAIIFWIQCLPPASIYDQRVEGRCIVKITPFSIVLGAWCIFADFFFALLPWLFIWSLNMSRLEKVTIAGSLSLGIIAGACGIVRTMELQGFNSNNYTEATVGLIVWSAAELAITMVCIGIPVLRPLFSHWLLALRGPSQDVYDMYGESRDGPVFTMHTIGGRVMKGGGRSARGSTDAPTGLSIQVPTTKTQISTYNTYGSAEQILGSVDSRSAEADQGLAIHVREDDKC</sequence>
<evidence type="ECO:0000256" key="5">
    <source>
        <dbReference type="ARBA" id="ARBA00038359"/>
    </source>
</evidence>
<keyword evidence="3 6" id="KW-1133">Transmembrane helix</keyword>
<protein>
    <recommendedName>
        <fullName evidence="7">Rhodopsin domain-containing protein</fullName>
    </recommendedName>
</protein>
<dbReference type="EMBL" id="LKEB01000029">
    <property type="protein sequence ID" value="ROW10044.1"/>
    <property type="molecule type" value="Genomic_DNA"/>
</dbReference>
<evidence type="ECO:0000256" key="1">
    <source>
        <dbReference type="ARBA" id="ARBA00004141"/>
    </source>
</evidence>
<feature type="transmembrane region" description="Helical" evidence="6">
    <location>
        <begin position="167"/>
        <end position="192"/>
    </location>
</feature>
<evidence type="ECO:0000313" key="8">
    <source>
        <dbReference type="EMBL" id="ROW10044.1"/>
    </source>
</evidence>
<evidence type="ECO:0000256" key="6">
    <source>
        <dbReference type="SAM" id="Phobius"/>
    </source>
</evidence>
<evidence type="ECO:0000256" key="4">
    <source>
        <dbReference type="ARBA" id="ARBA00023136"/>
    </source>
</evidence>
<dbReference type="InterPro" id="IPR052337">
    <property type="entry name" value="SAT4-like"/>
</dbReference>
<dbReference type="Proteomes" id="UP000285146">
    <property type="component" value="Unassembled WGS sequence"/>
</dbReference>
<keyword evidence="4 6" id="KW-0472">Membrane</keyword>
<feature type="domain" description="Rhodopsin" evidence="7">
    <location>
        <begin position="25"/>
        <end position="267"/>
    </location>
</feature>
<evidence type="ECO:0000256" key="2">
    <source>
        <dbReference type="ARBA" id="ARBA00022692"/>
    </source>
</evidence>
<feature type="transmembrane region" description="Helical" evidence="6">
    <location>
        <begin position="126"/>
        <end position="147"/>
    </location>
</feature>
<feature type="transmembrane region" description="Helical" evidence="6">
    <location>
        <begin position="204"/>
        <end position="223"/>
    </location>
</feature>
<feature type="transmembrane region" description="Helical" evidence="6">
    <location>
        <begin position="6"/>
        <end position="28"/>
    </location>
</feature>
<reference evidence="8 9" key="1">
    <citation type="submission" date="2015-09" db="EMBL/GenBank/DDBJ databases">
        <title>Host preference determinants of Valsa canker pathogens revealed by comparative genomics.</title>
        <authorList>
            <person name="Yin Z."/>
            <person name="Huang L."/>
        </authorList>
    </citation>
    <scope>NUCLEOTIDE SEQUENCE [LARGE SCALE GENOMIC DNA]</scope>
    <source>
        <strain evidence="8 9">SXYLt</strain>
    </source>
</reference>